<keyword evidence="2" id="KW-1185">Reference proteome</keyword>
<evidence type="ECO:0000313" key="2">
    <source>
        <dbReference type="Proteomes" id="UP000008744"/>
    </source>
</evidence>
<name>B4GHJ6_DROPE</name>
<organism evidence="2">
    <name type="scientific">Drosophila persimilis</name>
    <name type="common">Fruit fly</name>
    <dbReference type="NCBI Taxonomy" id="7234"/>
    <lineage>
        <taxon>Eukaryota</taxon>
        <taxon>Metazoa</taxon>
        <taxon>Ecdysozoa</taxon>
        <taxon>Arthropoda</taxon>
        <taxon>Hexapoda</taxon>
        <taxon>Insecta</taxon>
        <taxon>Pterygota</taxon>
        <taxon>Neoptera</taxon>
        <taxon>Endopterygota</taxon>
        <taxon>Diptera</taxon>
        <taxon>Brachycera</taxon>
        <taxon>Muscomorpha</taxon>
        <taxon>Ephydroidea</taxon>
        <taxon>Drosophilidae</taxon>
        <taxon>Drosophila</taxon>
        <taxon>Sophophora</taxon>
    </lineage>
</organism>
<evidence type="ECO:0000313" key="1">
    <source>
        <dbReference type="EMBL" id="EDW35966.1"/>
    </source>
</evidence>
<dbReference type="SMR" id="B4GHJ6"/>
<reference evidence="1 2" key="1">
    <citation type="journal article" date="2007" name="Nature">
        <title>Evolution of genes and genomes on the Drosophila phylogeny.</title>
        <authorList>
            <consortium name="Drosophila 12 Genomes Consortium"/>
            <person name="Clark A.G."/>
            <person name="Eisen M.B."/>
            <person name="Smith D.R."/>
            <person name="Bergman C.M."/>
            <person name="Oliver B."/>
            <person name="Markow T.A."/>
            <person name="Kaufman T.C."/>
            <person name="Kellis M."/>
            <person name="Gelbart W."/>
            <person name="Iyer V.N."/>
            <person name="Pollard D.A."/>
            <person name="Sackton T.B."/>
            <person name="Larracuente A.M."/>
            <person name="Singh N.D."/>
            <person name="Abad J.P."/>
            <person name="Abt D.N."/>
            <person name="Adryan B."/>
            <person name="Aguade M."/>
            <person name="Akashi H."/>
            <person name="Anderson W.W."/>
            <person name="Aquadro C.F."/>
            <person name="Ardell D.H."/>
            <person name="Arguello R."/>
            <person name="Artieri C.G."/>
            <person name="Barbash D.A."/>
            <person name="Barker D."/>
            <person name="Barsanti P."/>
            <person name="Batterham P."/>
            <person name="Batzoglou S."/>
            <person name="Begun D."/>
            <person name="Bhutkar A."/>
            <person name="Blanco E."/>
            <person name="Bosak S.A."/>
            <person name="Bradley R.K."/>
            <person name="Brand A.D."/>
            <person name="Brent M.R."/>
            <person name="Brooks A.N."/>
            <person name="Brown R.H."/>
            <person name="Butlin R.K."/>
            <person name="Caggese C."/>
            <person name="Calvi B.R."/>
            <person name="Bernardo de Carvalho A."/>
            <person name="Caspi A."/>
            <person name="Castrezana S."/>
            <person name="Celniker S.E."/>
            <person name="Chang J.L."/>
            <person name="Chapple C."/>
            <person name="Chatterji S."/>
            <person name="Chinwalla A."/>
            <person name="Civetta A."/>
            <person name="Clifton S.W."/>
            <person name="Comeron J.M."/>
            <person name="Costello J.C."/>
            <person name="Coyne J.A."/>
            <person name="Daub J."/>
            <person name="David R.G."/>
            <person name="Delcher A.L."/>
            <person name="Delehaunty K."/>
            <person name="Do C.B."/>
            <person name="Ebling H."/>
            <person name="Edwards K."/>
            <person name="Eickbush T."/>
            <person name="Evans J.D."/>
            <person name="Filipski A."/>
            <person name="Findeiss S."/>
            <person name="Freyhult E."/>
            <person name="Fulton L."/>
            <person name="Fulton R."/>
            <person name="Garcia A.C."/>
            <person name="Gardiner A."/>
            <person name="Garfield D.A."/>
            <person name="Garvin B.E."/>
            <person name="Gibson G."/>
            <person name="Gilbert D."/>
            <person name="Gnerre S."/>
            <person name="Godfrey J."/>
            <person name="Good R."/>
            <person name="Gotea V."/>
            <person name="Gravely B."/>
            <person name="Greenberg A.J."/>
            <person name="Griffiths-Jones S."/>
            <person name="Gross S."/>
            <person name="Guigo R."/>
            <person name="Gustafson E.A."/>
            <person name="Haerty W."/>
            <person name="Hahn M.W."/>
            <person name="Halligan D.L."/>
            <person name="Halpern A.L."/>
            <person name="Halter G.M."/>
            <person name="Han M.V."/>
            <person name="Heger A."/>
            <person name="Hillier L."/>
            <person name="Hinrichs A.S."/>
            <person name="Holmes I."/>
            <person name="Hoskins R.A."/>
            <person name="Hubisz M.J."/>
            <person name="Hultmark D."/>
            <person name="Huntley M.A."/>
            <person name="Jaffe D.B."/>
            <person name="Jagadeeshan S."/>
            <person name="Jeck W.R."/>
            <person name="Johnson J."/>
            <person name="Jones C.D."/>
            <person name="Jordan W.C."/>
            <person name="Karpen G.H."/>
            <person name="Kataoka E."/>
            <person name="Keightley P.D."/>
            <person name="Kheradpour P."/>
            <person name="Kirkness E.F."/>
            <person name="Koerich L.B."/>
            <person name="Kristiansen K."/>
            <person name="Kudrna D."/>
            <person name="Kulathinal R.J."/>
            <person name="Kumar S."/>
            <person name="Kwok R."/>
            <person name="Lander E."/>
            <person name="Langley C.H."/>
            <person name="Lapoint R."/>
            <person name="Lazzaro B.P."/>
            <person name="Lee S.J."/>
            <person name="Levesque L."/>
            <person name="Li R."/>
            <person name="Lin C.F."/>
            <person name="Lin M.F."/>
            <person name="Lindblad-Toh K."/>
            <person name="Llopart A."/>
            <person name="Long M."/>
            <person name="Low L."/>
            <person name="Lozovsky E."/>
            <person name="Lu J."/>
            <person name="Luo M."/>
            <person name="Machado C.A."/>
            <person name="Makalowski W."/>
            <person name="Marzo M."/>
            <person name="Matsuda M."/>
            <person name="Matzkin L."/>
            <person name="McAllister B."/>
            <person name="McBride C.S."/>
            <person name="McKernan B."/>
            <person name="McKernan K."/>
            <person name="Mendez-Lago M."/>
            <person name="Minx P."/>
            <person name="Mollenhauer M.U."/>
            <person name="Montooth K."/>
            <person name="Mount S.M."/>
            <person name="Mu X."/>
            <person name="Myers E."/>
            <person name="Negre B."/>
            <person name="Newfeld S."/>
            <person name="Nielsen R."/>
            <person name="Noor M.A."/>
            <person name="O'Grady P."/>
            <person name="Pachter L."/>
            <person name="Papaceit M."/>
            <person name="Parisi M.J."/>
            <person name="Parisi M."/>
            <person name="Parts L."/>
            <person name="Pedersen J.S."/>
            <person name="Pesole G."/>
            <person name="Phillippy A.M."/>
            <person name="Ponting C.P."/>
            <person name="Pop M."/>
            <person name="Porcelli D."/>
            <person name="Powell J.R."/>
            <person name="Prohaska S."/>
            <person name="Pruitt K."/>
            <person name="Puig M."/>
            <person name="Quesneville H."/>
            <person name="Ram K.R."/>
            <person name="Rand D."/>
            <person name="Rasmussen M.D."/>
            <person name="Reed L.K."/>
            <person name="Reenan R."/>
            <person name="Reily A."/>
            <person name="Remington K.A."/>
            <person name="Rieger T.T."/>
            <person name="Ritchie M.G."/>
            <person name="Robin C."/>
            <person name="Rogers Y.H."/>
            <person name="Rohde C."/>
            <person name="Rozas J."/>
            <person name="Rubenfield M.J."/>
            <person name="Ruiz A."/>
            <person name="Russo S."/>
            <person name="Salzberg S.L."/>
            <person name="Sanchez-Gracia A."/>
            <person name="Saranga D.J."/>
            <person name="Sato H."/>
            <person name="Schaeffer S.W."/>
            <person name="Schatz M.C."/>
            <person name="Schlenke T."/>
            <person name="Schwartz R."/>
            <person name="Segarra C."/>
            <person name="Singh R.S."/>
            <person name="Sirot L."/>
            <person name="Sirota M."/>
            <person name="Sisneros N.B."/>
            <person name="Smith C.D."/>
            <person name="Smith T.F."/>
            <person name="Spieth J."/>
            <person name="Stage D.E."/>
            <person name="Stark A."/>
            <person name="Stephan W."/>
            <person name="Strausberg R.L."/>
            <person name="Strempel S."/>
            <person name="Sturgill D."/>
            <person name="Sutton G."/>
            <person name="Sutton G.G."/>
            <person name="Tao W."/>
            <person name="Teichmann S."/>
            <person name="Tobari Y.N."/>
            <person name="Tomimura Y."/>
            <person name="Tsolas J.M."/>
            <person name="Valente V.L."/>
            <person name="Venter E."/>
            <person name="Venter J.C."/>
            <person name="Vicario S."/>
            <person name="Vieira F.G."/>
            <person name="Vilella A.J."/>
            <person name="Villasante A."/>
            <person name="Walenz B."/>
            <person name="Wang J."/>
            <person name="Wasserman M."/>
            <person name="Watts T."/>
            <person name="Wilson D."/>
            <person name="Wilson R.K."/>
            <person name="Wing R.A."/>
            <person name="Wolfner M.F."/>
            <person name="Wong A."/>
            <person name="Wong G.K."/>
            <person name="Wu C.I."/>
            <person name="Wu G."/>
            <person name="Yamamoto D."/>
            <person name="Yang H.P."/>
            <person name="Yang S.P."/>
            <person name="Yorke J.A."/>
            <person name="Yoshida K."/>
            <person name="Zdobnov E."/>
            <person name="Zhang P."/>
            <person name="Zhang Y."/>
            <person name="Zimin A.V."/>
            <person name="Baldwin J."/>
            <person name="Abdouelleil A."/>
            <person name="Abdulkadir J."/>
            <person name="Abebe A."/>
            <person name="Abera B."/>
            <person name="Abreu J."/>
            <person name="Acer S.C."/>
            <person name="Aftuck L."/>
            <person name="Alexander A."/>
            <person name="An P."/>
            <person name="Anderson E."/>
            <person name="Anderson S."/>
            <person name="Arachi H."/>
            <person name="Azer M."/>
            <person name="Bachantsang P."/>
            <person name="Barry A."/>
            <person name="Bayul T."/>
            <person name="Berlin A."/>
            <person name="Bessette D."/>
            <person name="Bloom T."/>
            <person name="Blye J."/>
            <person name="Boguslavskiy L."/>
            <person name="Bonnet C."/>
            <person name="Boukhgalter B."/>
            <person name="Bourzgui I."/>
            <person name="Brown A."/>
            <person name="Cahill P."/>
            <person name="Channer S."/>
            <person name="Cheshatsang Y."/>
            <person name="Chuda L."/>
            <person name="Citroen M."/>
            <person name="Collymore A."/>
            <person name="Cooke P."/>
            <person name="Costello M."/>
            <person name="D'Aco K."/>
            <person name="Daza R."/>
            <person name="De Haan G."/>
            <person name="DeGray S."/>
            <person name="DeMaso C."/>
            <person name="Dhargay N."/>
            <person name="Dooley K."/>
            <person name="Dooley E."/>
            <person name="Doricent M."/>
            <person name="Dorje P."/>
            <person name="Dorjee K."/>
            <person name="Dupes A."/>
            <person name="Elong R."/>
            <person name="Falk J."/>
            <person name="Farina A."/>
            <person name="Faro S."/>
            <person name="Ferguson D."/>
            <person name="Fisher S."/>
            <person name="Foley C.D."/>
            <person name="Franke A."/>
            <person name="Friedrich D."/>
            <person name="Gadbois L."/>
            <person name="Gearin G."/>
            <person name="Gearin C.R."/>
            <person name="Giannoukos G."/>
            <person name="Goode T."/>
            <person name="Graham J."/>
            <person name="Grandbois E."/>
            <person name="Grewal S."/>
            <person name="Gyaltsen K."/>
            <person name="Hafez N."/>
            <person name="Hagos B."/>
            <person name="Hall J."/>
            <person name="Henson C."/>
            <person name="Hollinger A."/>
            <person name="Honan T."/>
            <person name="Huard M.D."/>
            <person name="Hughes L."/>
            <person name="Hurhula B."/>
            <person name="Husby M.E."/>
            <person name="Kamat A."/>
            <person name="Kanga B."/>
            <person name="Kashin S."/>
            <person name="Khazanovich D."/>
            <person name="Kisner P."/>
            <person name="Lance K."/>
            <person name="Lara M."/>
            <person name="Lee W."/>
            <person name="Lennon N."/>
            <person name="Letendre F."/>
            <person name="LeVine R."/>
            <person name="Lipovsky A."/>
            <person name="Liu X."/>
            <person name="Liu J."/>
            <person name="Liu S."/>
            <person name="Lokyitsang T."/>
            <person name="Lokyitsang Y."/>
            <person name="Lubonja R."/>
            <person name="Lui A."/>
            <person name="MacDonald P."/>
            <person name="Magnisalis V."/>
            <person name="Maru K."/>
            <person name="Matthews C."/>
            <person name="McCusker W."/>
            <person name="McDonough S."/>
            <person name="Mehta T."/>
            <person name="Meldrim J."/>
            <person name="Meneus L."/>
            <person name="Mihai O."/>
            <person name="Mihalev A."/>
            <person name="Mihova T."/>
            <person name="Mittelman R."/>
            <person name="Mlenga V."/>
            <person name="Montmayeur A."/>
            <person name="Mulrain L."/>
            <person name="Navidi A."/>
            <person name="Naylor J."/>
            <person name="Negash T."/>
            <person name="Nguyen T."/>
            <person name="Nguyen N."/>
            <person name="Nicol R."/>
            <person name="Norbu C."/>
            <person name="Norbu N."/>
            <person name="Novod N."/>
            <person name="O'Neill B."/>
            <person name="Osman S."/>
            <person name="Markiewicz E."/>
            <person name="Oyono O.L."/>
            <person name="Patti C."/>
            <person name="Phunkhang P."/>
            <person name="Pierre F."/>
            <person name="Priest M."/>
            <person name="Raghuraman S."/>
            <person name="Rege F."/>
            <person name="Reyes R."/>
            <person name="Rise C."/>
            <person name="Rogov P."/>
            <person name="Ross K."/>
            <person name="Ryan E."/>
            <person name="Settipalli S."/>
            <person name="Shea T."/>
            <person name="Sherpa N."/>
            <person name="Shi L."/>
            <person name="Shih D."/>
            <person name="Sparrow T."/>
            <person name="Spaulding J."/>
            <person name="Stalker J."/>
            <person name="Stange-Thomann N."/>
            <person name="Stavropoulos S."/>
            <person name="Stone C."/>
            <person name="Strader C."/>
            <person name="Tesfaye S."/>
            <person name="Thomson T."/>
            <person name="Thoulutsang Y."/>
            <person name="Thoulutsang D."/>
            <person name="Topham K."/>
            <person name="Topping I."/>
            <person name="Tsamla T."/>
            <person name="Vassiliev H."/>
            <person name="Vo A."/>
            <person name="Wangchuk T."/>
            <person name="Wangdi T."/>
            <person name="Weiand M."/>
            <person name="Wilkinson J."/>
            <person name="Wilson A."/>
            <person name="Yadav S."/>
            <person name="Young G."/>
            <person name="Yu Q."/>
            <person name="Zembek L."/>
            <person name="Zhong D."/>
            <person name="Zimmer A."/>
            <person name="Zwirko Z."/>
            <person name="Jaffe D.B."/>
            <person name="Alvarez P."/>
            <person name="Brockman W."/>
            <person name="Butler J."/>
            <person name="Chin C."/>
            <person name="Gnerre S."/>
            <person name="Grabherr M."/>
            <person name="Kleber M."/>
            <person name="Mauceli E."/>
            <person name="MacCallum I."/>
        </authorList>
    </citation>
    <scope>NUCLEOTIDE SEQUENCE [LARGE SCALE GENOMIC DNA]</scope>
    <source>
        <strain evidence="2">MSH-3 / Tucson 14011-0111.49</strain>
    </source>
</reference>
<dbReference type="PhylomeDB" id="B4GHJ6"/>
<dbReference type="OMA" id="DMDEHVR"/>
<dbReference type="EMBL" id="CH479183">
    <property type="protein sequence ID" value="EDW35966.1"/>
    <property type="molecule type" value="Genomic_DNA"/>
</dbReference>
<gene>
    <name evidence="1" type="primary">Dper\GL17537</name>
    <name evidence="1" type="ORF">Dper_GL17537</name>
</gene>
<dbReference type="AlphaFoldDB" id="B4GHJ6"/>
<accession>B4GHJ6</accession>
<dbReference type="Gene3D" id="6.10.280.30">
    <property type="match status" value="1"/>
</dbReference>
<sequence length="162" mass="19311">MTLTRRHWGSPVLIEEFRRPDNVAFYIHCKEPVSAELPDCLLRKRTQPTRQQLEMKQQLAAERRSLLEDRKNYKLSMHLARVSLIVDRHRRHTASRLLETQDRIKRDMNEHVQRRTELLDARLKRLSQHISNVGERCDLVRHEKFLKNLTSIYMASSSETSN</sequence>
<dbReference type="HOGENOM" id="CLU_1637192_0_0_1"/>
<dbReference type="OrthoDB" id="7855507at2759"/>
<proteinExistence type="predicted"/>
<dbReference type="Proteomes" id="UP000008744">
    <property type="component" value="Unassembled WGS sequence"/>
</dbReference>
<protein>
    <submittedName>
        <fullName evidence="1">GL17537</fullName>
    </submittedName>
</protein>